<comment type="cofactor">
    <cofactor evidence="5">
        <name>Fe(3+)</name>
        <dbReference type="ChEBI" id="CHEBI:29034"/>
    </cofactor>
</comment>
<reference evidence="8 9" key="1">
    <citation type="journal article" date="2015" name="Genome Announc.">
        <title>Complete Genome Sequence of Microcystis aeruginosa NIES-2549, a Bloom-Forming Cyanobacterium from Lake Kasumigaura, Japan.</title>
        <authorList>
            <person name="Yamaguchi H."/>
            <person name="Suzuki S."/>
            <person name="Tanabe Y."/>
            <person name="Osana Y."/>
            <person name="Shimura Y."/>
            <person name="Ishida K."/>
            <person name="Kawachi M."/>
        </authorList>
    </citation>
    <scope>NUCLEOTIDE SEQUENCE [LARGE SCALE GENOMIC DNA]</scope>
    <source>
        <strain evidence="8 9">NIES-2549</strain>
    </source>
</reference>
<sequence length="124" mass="13609">MLKIPLILVMSDRPPELTLADQAPANYECRSCGYVYDPSKGDSKTNTPAGTPFEELPETWRCPVCGVRRSQFINIGAKDAPSGFQENLSYGFGVNRLTPAQKNILIFGALALGFVFFISLYGLN</sequence>
<accession>A0A0F6RN11</accession>
<keyword evidence="6" id="KW-0472">Membrane</keyword>
<evidence type="ECO:0000256" key="6">
    <source>
        <dbReference type="SAM" id="Phobius"/>
    </source>
</evidence>
<evidence type="ECO:0000313" key="9">
    <source>
        <dbReference type="Proteomes" id="UP000034103"/>
    </source>
</evidence>
<dbReference type="HOGENOM" id="CLU_083159_2_1_3"/>
<evidence type="ECO:0000256" key="3">
    <source>
        <dbReference type="ARBA" id="ARBA00022982"/>
    </source>
</evidence>
<dbReference type="EMBL" id="CP011304">
    <property type="protein sequence ID" value="AKE65733.1"/>
    <property type="molecule type" value="Genomic_DNA"/>
</dbReference>
<organism evidence="8 9">
    <name type="scientific">Microcystis aeruginosa NIES-2549</name>
    <dbReference type="NCBI Taxonomy" id="1641812"/>
    <lineage>
        <taxon>Bacteria</taxon>
        <taxon>Bacillati</taxon>
        <taxon>Cyanobacteriota</taxon>
        <taxon>Cyanophyceae</taxon>
        <taxon>Oscillatoriophycideae</taxon>
        <taxon>Chroococcales</taxon>
        <taxon>Microcystaceae</taxon>
        <taxon>Microcystis</taxon>
    </lineage>
</organism>
<feature type="domain" description="Rubredoxin-like" evidence="7">
    <location>
        <begin position="24"/>
        <end position="75"/>
    </location>
</feature>
<keyword evidence="1" id="KW-0813">Transport</keyword>
<evidence type="ECO:0000313" key="8">
    <source>
        <dbReference type="EMBL" id="AKE65733.1"/>
    </source>
</evidence>
<dbReference type="GO" id="GO:0009055">
    <property type="term" value="F:electron transfer activity"/>
    <property type="evidence" value="ECO:0007669"/>
    <property type="project" value="TreeGrafter"/>
</dbReference>
<dbReference type="InterPro" id="IPR024935">
    <property type="entry name" value="Rubredoxin_dom"/>
</dbReference>
<dbReference type="PANTHER" id="PTHR47627:SF1">
    <property type="entry name" value="RUBREDOXIN-1-RELATED"/>
    <property type="match status" value="1"/>
</dbReference>
<dbReference type="GO" id="GO:0043448">
    <property type="term" value="P:alkane catabolic process"/>
    <property type="evidence" value="ECO:0007669"/>
    <property type="project" value="TreeGrafter"/>
</dbReference>
<name>A0A0F6RN11_MICAE</name>
<keyword evidence="6" id="KW-0812">Transmembrane</keyword>
<keyword evidence="4 5" id="KW-0408">Iron</keyword>
<dbReference type="GO" id="GO:0005506">
    <property type="term" value="F:iron ion binding"/>
    <property type="evidence" value="ECO:0007669"/>
    <property type="project" value="UniProtKB-UniRule"/>
</dbReference>
<keyword evidence="3 5" id="KW-0249">Electron transport</keyword>
<dbReference type="AlphaFoldDB" id="A0A0F6RN11"/>
<evidence type="ECO:0000256" key="2">
    <source>
        <dbReference type="ARBA" id="ARBA00022723"/>
    </source>
</evidence>
<protein>
    <recommendedName>
        <fullName evidence="5">Rubredoxin</fullName>
    </recommendedName>
</protein>
<evidence type="ECO:0000256" key="1">
    <source>
        <dbReference type="ARBA" id="ARBA00022448"/>
    </source>
</evidence>
<proteinExistence type="inferred from homology"/>
<dbReference type="PATRIC" id="fig|1641812.3.peg.3503"/>
<keyword evidence="6" id="KW-1133">Transmembrane helix</keyword>
<evidence type="ECO:0000256" key="5">
    <source>
        <dbReference type="RuleBase" id="RU003820"/>
    </source>
</evidence>
<dbReference type="PROSITE" id="PS00202">
    <property type="entry name" value="RUBREDOXIN"/>
    <property type="match status" value="1"/>
</dbReference>
<keyword evidence="2 5" id="KW-0479">Metal-binding</keyword>
<evidence type="ECO:0000256" key="4">
    <source>
        <dbReference type="ARBA" id="ARBA00023004"/>
    </source>
</evidence>
<dbReference type="InterPro" id="IPR050526">
    <property type="entry name" value="Rubredoxin_ET"/>
</dbReference>
<gene>
    <name evidence="8" type="ORF">MYAER_3395</name>
</gene>
<dbReference type="CDD" id="cd00730">
    <property type="entry name" value="rubredoxin"/>
    <property type="match status" value="1"/>
</dbReference>
<dbReference type="Gene3D" id="2.20.28.10">
    <property type="match status" value="1"/>
</dbReference>
<dbReference type="PRINTS" id="PR00163">
    <property type="entry name" value="RUBREDOXIN"/>
</dbReference>
<dbReference type="Proteomes" id="UP000034103">
    <property type="component" value="Chromosome"/>
</dbReference>
<comment type="similarity">
    <text evidence="5">Belongs to the rubredoxin family.</text>
</comment>
<dbReference type="InterPro" id="IPR018527">
    <property type="entry name" value="Rubredoxin_Fe_BS"/>
</dbReference>
<dbReference type="FunFam" id="2.20.28.10:FF:000001">
    <property type="entry name" value="Rubredoxin"/>
    <property type="match status" value="1"/>
</dbReference>
<feature type="transmembrane region" description="Helical" evidence="6">
    <location>
        <begin position="104"/>
        <end position="123"/>
    </location>
</feature>
<dbReference type="PANTHER" id="PTHR47627">
    <property type="entry name" value="RUBREDOXIN"/>
    <property type="match status" value="1"/>
</dbReference>
<dbReference type="PROSITE" id="PS50903">
    <property type="entry name" value="RUBREDOXIN_LIKE"/>
    <property type="match status" value="1"/>
</dbReference>
<dbReference type="InterPro" id="IPR024934">
    <property type="entry name" value="Rubredoxin-like_dom"/>
</dbReference>
<evidence type="ECO:0000259" key="7">
    <source>
        <dbReference type="PROSITE" id="PS50903"/>
    </source>
</evidence>
<dbReference type="Pfam" id="PF00301">
    <property type="entry name" value="Rubredoxin"/>
    <property type="match status" value="1"/>
</dbReference>
<dbReference type="SUPFAM" id="SSF57802">
    <property type="entry name" value="Rubredoxin-like"/>
    <property type="match status" value="1"/>
</dbReference>